<keyword evidence="1" id="KW-0812">Transmembrane</keyword>
<proteinExistence type="predicted"/>
<sequence>MIADQEERKNFPKNKQTCGLFIFYTLSLNQICLINSLNLILNSVYSELLIIWPVFNLYDPIYENEGK</sequence>
<keyword evidence="1" id="KW-1133">Transmembrane helix</keyword>
<dbReference type="AlphaFoldDB" id="A0A6V7UBK4"/>
<feature type="transmembrane region" description="Helical" evidence="1">
    <location>
        <begin position="21"/>
        <end position="41"/>
    </location>
</feature>
<name>A0A6V7UBK4_MELEN</name>
<dbReference type="Proteomes" id="UP000580250">
    <property type="component" value="Unassembled WGS sequence"/>
</dbReference>
<comment type="caution">
    <text evidence="2">The sequence shown here is derived from an EMBL/GenBank/DDBJ whole genome shotgun (WGS) entry which is preliminary data.</text>
</comment>
<organism evidence="2 3">
    <name type="scientific">Meloidogyne enterolobii</name>
    <name type="common">Root-knot nematode worm</name>
    <name type="synonym">Meloidogyne mayaguensis</name>
    <dbReference type="NCBI Taxonomy" id="390850"/>
    <lineage>
        <taxon>Eukaryota</taxon>
        <taxon>Metazoa</taxon>
        <taxon>Ecdysozoa</taxon>
        <taxon>Nematoda</taxon>
        <taxon>Chromadorea</taxon>
        <taxon>Rhabditida</taxon>
        <taxon>Tylenchina</taxon>
        <taxon>Tylenchomorpha</taxon>
        <taxon>Tylenchoidea</taxon>
        <taxon>Meloidogynidae</taxon>
        <taxon>Meloidogyninae</taxon>
        <taxon>Meloidogyne</taxon>
    </lineage>
</organism>
<evidence type="ECO:0000313" key="3">
    <source>
        <dbReference type="Proteomes" id="UP000580250"/>
    </source>
</evidence>
<evidence type="ECO:0000313" key="2">
    <source>
        <dbReference type="EMBL" id="CAD2151101.1"/>
    </source>
</evidence>
<keyword evidence="1" id="KW-0472">Membrane</keyword>
<gene>
    <name evidence="2" type="ORF">MENT_LOCUS10268</name>
</gene>
<reference evidence="2 3" key="1">
    <citation type="submission" date="2020-08" db="EMBL/GenBank/DDBJ databases">
        <authorList>
            <person name="Koutsovoulos G."/>
            <person name="Danchin GJ E."/>
        </authorList>
    </citation>
    <scope>NUCLEOTIDE SEQUENCE [LARGE SCALE GENOMIC DNA]</scope>
</reference>
<dbReference type="EMBL" id="CAJEWN010000047">
    <property type="protein sequence ID" value="CAD2151101.1"/>
    <property type="molecule type" value="Genomic_DNA"/>
</dbReference>
<protein>
    <submittedName>
        <fullName evidence="2">Uncharacterized protein</fullName>
    </submittedName>
</protein>
<accession>A0A6V7UBK4</accession>
<evidence type="ECO:0000256" key="1">
    <source>
        <dbReference type="SAM" id="Phobius"/>
    </source>
</evidence>